<dbReference type="Proteomes" id="UP000095023">
    <property type="component" value="Unassembled WGS sequence"/>
</dbReference>
<evidence type="ECO:0000256" key="2">
    <source>
        <dbReference type="ARBA" id="ARBA00022737"/>
    </source>
</evidence>
<dbReference type="SFLD" id="SFLDG01129">
    <property type="entry name" value="C1.5:_HAD__Beta-PGM__Phosphata"/>
    <property type="match status" value="1"/>
</dbReference>
<evidence type="ECO:0000256" key="1">
    <source>
        <dbReference type="ARBA" id="ARBA00005739"/>
    </source>
</evidence>
<dbReference type="GO" id="GO:0005634">
    <property type="term" value="C:nucleus"/>
    <property type="evidence" value="ECO:0007669"/>
    <property type="project" value="TreeGrafter"/>
</dbReference>
<evidence type="ECO:0000256" key="5">
    <source>
        <dbReference type="SAM" id="Coils"/>
    </source>
</evidence>
<dbReference type="SUPFAM" id="SSF56784">
    <property type="entry name" value="HAD-like"/>
    <property type="match status" value="1"/>
</dbReference>
<feature type="domain" description="Proteasome activator Blm10 middle HEAT repeats region" evidence="7">
    <location>
        <begin position="505"/>
        <end position="1016"/>
    </location>
</feature>
<dbReference type="Gene3D" id="3.40.50.1000">
    <property type="entry name" value="HAD superfamily/HAD-like"/>
    <property type="match status" value="1"/>
</dbReference>
<dbReference type="InterPro" id="IPR010036">
    <property type="entry name" value="MDP_1_eu_arc"/>
</dbReference>
<dbReference type="InterPro" id="IPR021843">
    <property type="entry name" value="PSME4_C"/>
</dbReference>
<gene>
    <name evidence="9" type="ORF">CANCADRAFT_43866</name>
</gene>
<evidence type="ECO:0000313" key="9">
    <source>
        <dbReference type="EMBL" id="ODV90189.1"/>
    </source>
</evidence>
<feature type="coiled-coil region" evidence="5">
    <location>
        <begin position="973"/>
        <end position="1000"/>
    </location>
</feature>
<dbReference type="GO" id="GO:0070628">
    <property type="term" value="F:proteasome binding"/>
    <property type="evidence" value="ECO:0007669"/>
    <property type="project" value="InterPro"/>
</dbReference>
<dbReference type="GO" id="GO:0010499">
    <property type="term" value="P:proteasomal ubiquitin-independent protein catabolic process"/>
    <property type="evidence" value="ECO:0007669"/>
    <property type="project" value="TreeGrafter"/>
</dbReference>
<dbReference type="InterPro" id="IPR032430">
    <property type="entry name" value="Blm10_mid"/>
</dbReference>
<dbReference type="PANTHER" id="PTHR32170:SF3">
    <property type="entry name" value="PROTEASOME ACTIVATOR COMPLEX SUBUNIT 4"/>
    <property type="match status" value="1"/>
</dbReference>
<keyword evidence="4" id="KW-0234">DNA repair</keyword>
<protein>
    <submittedName>
        <fullName evidence="9">Uncharacterized protein</fullName>
    </submittedName>
</protein>
<dbReference type="GO" id="GO:0005829">
    <property type="term" value="C:cytosol"/>
    <property type="evidence" value="ECO:0007669"/>
    <property type="project" value="TreeGrafter"/>
</dbReference>
<dbReference type="SUPFAM" id="SSF48371">
    <property type="entry name" value="ARM repeat"/>
    <property type="match status" value="2"/>
</dbReference>
<dbReference type="Pfam" id="PF16507">
    <property type="entry name" value="HEAT_PSME4_mid"/>
    <property type="match status" value="1"/>
</dbReference>
<dbReference type="Pfam" id="PF11919">
    <property type="entry name" value="PSME4_C"/>
    <property type="match status" value="1"/>
</dbReference>
<dbReference type="SFLD" id="SFLDS00003">
    <property type="entry name" value="Haloacid_Dehalogenase"/>
    <property type="match status" value="1"/>
</dbReference>
<evidence type="ECO:0000259" key="7">
    <source>
        <dbReference type="Pfam" id="PF16507"/>
    </source>
</evidence>
<proteinExistence type="inferred from homology"/>
<sequence length="2067" mass="233527">MNPQLVVFDLDYTLWLSDTNSTALWCDTHIDPPIKSINNGKAVQGRHGVTAEFYPEVPDVLRSLKASGIKIVAASRTHTPETARQMLRELRVHGQRAIDYFDALEFGTGSKISHFERIKKKFDVDYSQMIFYDDEERNRDVQRQLGVLFVYDIQRVFLAAHGPFQSGHGYALTIIFNMNGSQSSNPNRTYPYGRVLPYTIEPEPAPAYLLDTIIDGLYVALKAGDYDGHPALFWLKELNAWLALKYDLPIQKRADLLRVIYDVILVHGPATTVSDRYCSLFNTLFHHRDLLEETNLVLDHTHLLKEYMNHAFPSLHAYMPPYERDLPSITRVVMNARHFFPDQSRQDILEAVATRFSTNKQVTATASVGILATFFPTRPSSSFPPETFLPTFFHIWALCARSYQSDFLFLDFMSRLAQDCLPEQSVPMRYAGIFTQHQSAFIVSACLRVLEIPVGSSRSPYASTGLPVILKDNKKNKTIRAVSRWFVYSIAPAADSTSAPVLDTLEEFLGAFKAFFHPSNSGSWSRATGILLCSLVQFFVSRWNRENSGDLIVPDSRRITPQMKERFVDILSVPIFFAIYSKNSTTTNLAQGALRGIIYLSPAKVLPQVLQQAYPALQGQLETHRTNTAIRALSIAARTFSRTPTLRNHITTILSLILPGIDANDLTKSTQSLQLFEHFANNVPFINISGECTDASLAMNWVSQEVMELTEFDFSLSNGEDKPELSEEDNAMILESSTAAFDEIVTSLLDRVFVLLENMPDTRLTSSSASPEHKFIQAIPTAFMAIFSALSPEMYDTVLNKLFNFVSDHAIYEANTPMAYLCTAIARIMPQKALDLFVPALILNIKAEIKASAGTSRSSEILPADRVLAWNLFILKTVVIDSGNALTHLCEDLFDVLRDVRKNCKGYIAKLNQEMLHNVLYALSATYVIHPSVGRAVDFSIGAWGRKIDPQSLKVNWYTPTPETIALATALFKEHVDLSLEALEESMNEASANSKDVVDKMGLALGYLLRAYSGTAQIQDAEGFTHSDTNSYSQCSDQEVLDGSYKSFLPVPPSEFRMSIHTGYYFDSHPEDKAQHEIQQTRTTVGRMLHSLCRFCKQQEIEDVSIMKALISAIEVFLTDARIDRSSKTLEMVGNSYSSRVKPYQIPGLRKDYPENLLVLRAYLYFLRRLRYAYGSRVCIDAERVLLEDLLDLAVSSYSEVRMQAQHSLEKASQVFFDIKPEIARQASEVLIESADTTGHVSTAKLKGAIYVLQTGTFQRALIRTATPLPKCIYALVASGSVSSHELTTIEAAKSLINSINENYRLPIASLTLLSDNIDLISPINRNVVNEVERLREIRQRKQTLLKKVHDEVERTTVELFNKDTTNWSMKLVCANILNSAFVHPEKTLSLESFRIVLAGVIDSHPEIRLVFMHIFMKHVSLLFMRSATGYDYTKMMYERVYICKREAVKFDATEYTEKEAQLLTSLADPDREYVLSPEFVPGWLVWPTHLLYERRYKDEDSELSLKDTDMIHLESCKKVITFDWITALGSLTCEEPSQIEGDYFNMLYVFLEVHLFTIYGMGYTSLSKLDILKLMNSIYGDGKDKNKSRGCAELCGGFAGSMRWQKKPNQDMYLDIILQFFSKVYDTDLQPENRLYWSGLISFLTSEQDLVRFEPLVKKIKSFRLDRNSNTAFLDASRLGFVHRMYSGLSWTTTVEEEILGNMLDNLDHPYKAVRESVGNVLSAIFRNRYHEGHPSLAKLIEANSRKGSLGVGGYYASEGLTECIRGAFEKLSKWRVSSEGQTAAASPYYAGSKTVLKWLHDWLSYPSGAIIAPIVPSVILPELLYLLDIKEDHELITLAEHCIEQISNIPYEEQHILEFIKSAINACESNRPWRHRLMAMKVVQVAFFRNLFLLALEDKILILHRVVALLFDHQAEVQQAVSATVSGIIRCLPSSAQEAEIRNLQKTFVNILKKEKLPARDSTSSATSLPEYQSVFNRRHAAVLGIGAIVSAFPYESPPPRWVPDLLSVLAAYASGNPGNIGKSAKLVLGDFKKARQDTWSRDMKIFTLEQLEDLEGVFWKSYFA</sequence>
<keyword evidence="2" id="KW-0677">Repeat</keyword>
<evidence type="ECO:0000256" key="4">
    <source>
        <dbReference type="ARBA" id="ARBA00023204"/>
    </source>
</evidence>
<dbReference type="InterPro" id="IPR036412">
    <property type="entry name" value="HAD-like_sf"/>
</dbReference>
<keyword evidence="3" id="KW-0227">DNA damage</keyword>
<name>A0A1E4TEN4_9ASCO</name>
<evidence type="ECO:0000313" key="10">
    <source>
        <dbReference type="Proteomes" id="UP000095023"/>
    </source>
</evidence>
<accession>A0A1E4TEN4</accession>
<dbReference type="Pfam" id="PF12689">
    <property type="entry name" value="Acid_PPase"/>
    <property type="match status" value="1"/>
</dbReference>
<dbReference type="NCBIfam" id="TIGR01685">
    <property type="entry name" value="MDP-1"/>
    <property type="match status" value="1"/>
</dbReference>
<evidence type="ECO:0000256" key="3">
    <source>
        <dbReference type="ARBA" id="ARBA00022763"/>
    </source>
</evidence>
<dbReference type="EMBL" id="KV453842">
    <property type="protein sequence ID" value="ODV90189.1"/>
    <property type="molecule type" value="Genomic_DNA"/>
</dbReference>
<dbReference type="InterPro" id="IPR032372">
    <property type="entry name" value="Blm10_N"/>
</dbReference>
<organism evidence="9 10">
    <name type="scientific">Tortispora caseinolytica NRRL Y-17796</name>
    <dbReference type="NCBI Taxonomy" id="767744"/>
    <lineage>
        <taxon>Eukaryota</taxon>
        <taxon>Fungi</taxon>
        <taxon>Dikarya</taxon>
        <taxon>Ascomycota</taxon>
        <taxon>Saccharomycotina</taxon>
        <taxon>Trigonopsidomycetes</taxon>
        <taxon>Trigonopsidales</taxon>
        <taxon>Trigonopsidaceae</taxon>
        <taxon>Tortispora</taxon>
    </lineage>
</organism>
<reference evidence="10" key="1">
    <citation type="submission" date="2016-02" db="EMBL/GenBank/DDBJ databases">
        <title>Comparative genomics of biotechnologically important yeasts.</title>
        <authorList>
            <consortium name="DOE Joint Genome Institute"/>
            <person name="Riley R."/>
            <person name="Haridas S."/>
            <person name="Wolfe K.H."/>
            <person name="Lopes M.R."/>
            <person name="Hittinger C.T."/>
            <person name="Goker M."/>
            <person name="Salamov A."/>
            <person name="Wisecaver J."/>
            <person name="Long T.M."/>
            <person name="Aerts A.L."/>
            <person name="Barry K."/>
            <person name="Choi C."/>
            <person name="Clum A."/>
            <person name="Coughlan A.Y."/>
            <person name="Deshpande S."/>
            <person name="Douglass A.P."/>
            <person name="Hanson S.J."/>
            <person name="Klenk H.-P."/>
            <person name="Labutti K."/>
            <person name="Lapidus A."/>
            <person name="Lindquist E."/>
            <person name="Lipzen A."/>
            <person name="Meier-Kolthoff J.P."/>
            <person name="Ohm R.A."/>
            <person name="Otillar R.P."/>
            <person name="Pangilinan J."/>
            <person name="Peng Y."/>
            <person name="Rokas A."/>
            <person name="Rosa C.A."/>
            <person name="Scheuner C."/>
            <person name="Sibirny A.A."/>
            <person name="Slot J.C."/>
            <person name="Stielow J.B."/>
            <person name="Sun H."/>
            <person name="Kurtzman C.P."/>
            <person name="Blackwell M."/>
            <person name="Jeffries T.W."/>
            <person name="Grigoriev I.V."/>
        </authorList>
    </citation>
    <scope>NUCLEOTIDE SEQUENCE [LARGE SCALE GENOMIC DNA]</scope>
    <source>
        <strain evidence="10">NRRL Y-17796</strain>
    </source>
</reference>
<dbReference type="InterPro" id="IPR010033">
    <property type="entry name" value="HAD_SF_ppase_IIIC"/>
</dbReference>
<evidence type="ECO:0000259" key="8">
    <source>
        <dbReference type="Pfam" id="PF16547"/>
    </source>
</evidence>
<dbReference type="InterPro" id="IPR023214">
    <property type="entry name" value="HAD_sf"/>
</dbReference>
<dbReference type="GO" id="GO:0006281">
    <property type="term" value="P:DNA repair"/>
    <property type="evidence" value="ECO:0007669"/>
    <property type="project" value="UniProtKB-KW"/>
</dbReference>
<dbReference type="Pfam" id="PF16547">
    <property type="entry name" value="BLM10_N"/>
    <property type="match status" value="1"/>
</dbReference>
<keyword evidence="5" id="KW-0175">Coiled coil</keyword>
<dbReference type="OrthoDB" id="17907at2759"/>
<feature type="domain" description="Proteasome activator complex subunit 4 C-terminal" evidence="6">
    <location>
        <begin position="1980"/>
        <end position="2067"/>
    </location>
</feature>
<comment type="similarity">
    <text evidence="1">Belongs to the BLM10 family.</text>
</comment>
<dbReference type="GO" id="GO:0016791">
    <property type="term" value="F:phosphatase activity"/>
    <property type="evidence" value="ECO:0007669"/>
    <property type="project" value="InterPro"/>
</dbReference>
<dbReference type="InterPro" id="IPR016024">
    <property type="entry name" value="ARM-type_fold"/>
</dbReference>
<dbReference type="NCBIfam" id="TIGR01681">
    <property type="entry name" value="HAD-SF-IIIC"/>
    <property type="match status" value="1"/>
</dbReference>
<dbReference type="SFLD" id="SFLDG01131">
    <property type="entry name" value="C1.5.2:_MDP_Like"/>
    <property type="match status" value="1"/>
</dbReference>
<feature type="domain" description="Proteasome activator Blm10 N-terminal" evidence="8">
    <location>
        <begin position="186"/>
        <end position="228"/>
    </location>
</feature>
<dbReference type="InterPro" id="IPR035309">
    <property type="entry name" value="PSME4"/>
</dbReference>
<evidence type="ECO:0000259" key="6">
    <source>
        <dbReference type="Pfam" id="PF11919"/>
    </source>
</evidence>
<dbReference type="PANTHER" id="PTHR32170">
    <property type="entry name" value="PROTEASOME ACTIVATOR COMPLEX SUBUNIT 4"/>
    <property type="match status" value="1"/>
</dbReference>
<keyword evidence="10" id="KW-1185">Reference proteome</keyword>
<dbReference type="GO" id="GO:0016504">
    <property type="term" value="F:peptidase activator activity"/>
    <property type="evidence" value="ECO:0007669"/>
    <property type="project" value="InterPro"/>
</dbReference>